<proteinExistence type="predicted"/>
<sequence length="71" mass="8217">MNCVCHSWDCVRFREEAIWPSLQENHGSCLGCKSNEHILTMELSHDTRKSFSNKTISLQNPLQDLYARLHG</sequence>
<organism evidence="1">
    <name type="scientific">Rhizophora mucronata</name>
    <name type="common">Asiatic mangrove</name>
    <dbReference type="NCBI Taxonomy" id="61149"/>
    <lineage>
        <taxon>Eukaryota</taxon>
        <taxon>Viridiplantae</taxon>
        <taxon>Streptophyta</taxon>
        <taxon>Embryophyta</taxon>
        <taxon>Tracheophyta</taxon>
        <taxon>Spermatophyta</taxon>
        <taxon>Magnoliopsida</taxon>
        <taxon>eudicotyledons</taxon>
        <taxon>Gunneridae</taxon>
        <taxon>Pentapetalae</taxon>
        <taxon>rosids</taxon>
        <taxon>fabids</taxon>
        <taxon>Malpighiales</taxon>
        <taxon>Rhizophoraceae</taxon>
        <taxon>Rhizophora</taxon>
    </lineage>
</organism>
<evidence type="ECO:0000313" key="1">
    <source>
        <dbReference type="EMBL" id="MBX68987.1"/>
    </source>
</evidence>
<dbReference type="EMBL" id="GGEC01088503">
    <property type="protein sequence ID" value="MBX68987.1"/>
    <property type="molecule type" value="Transcribed_RNA"/>
</dbReference>
<protein>
    <submittedName>
        <fullName evidence="1">Uncharacterized protein</fullName>
    </submittedName>
</protein>
<accession>A0A2P2QPV9</accession>
<dbReference type="AlphaFoldDB" id="A0A2P2QPV9"/>
<name>A0A2P2QPV9_RHIMU</name>
<reference evidence="1" key="1">
    <citation type="submission" date="2018-02" db="EMBL/GenBank/DDBJ databases">
        <title>Rhizophora mucronata_Transcriptome.</title>
        <authorList>
            <person name="Meera S.P."/>
            <person name="Sreeshan A."/>
            <person name="Augustine A."/>
        </authorList>
    </citation>
    <scope>NUCLEOTIDE SEQUENCE</scope>
    <source>
        <tissue evidence="1">Leaf</tissue>
    </source>
</reference>